<accession>A0AAD7K693</accession>
<dbReference type="EMBL" id="JARKIB010000006">
    <property type="protein sequence ID" value="KAJ7779247.1"/>
    <property type="molecule type" value="Genomic_DNA"/>
</dbReference>
<evidence type="ECO:0000313" key="1">
    <source>
        <dbReference type="EMBL" id="KAJ7779247.1"/>
    </source>
</evidence>
<gene>
    <name evidence="1" type="ORF">B0H16DRAFT_1502036</name>
</gene>
<name>A0AAD7K693_9AGAR</name>
<dbReference type="AlphaFoldDB" id="A0AAD7K693"/>
<evidence type="ECO:0000313" key="2">
    <source>
        <dbReference type="Proteomes" id="UP001215598"/>
    </source>
</evidence>
<comment type="caution">
    <text evidence="1">The sequence shown here is derived from an EMBL/GenBank/DDBJ whole genome shotgun (WGS) entry which is preliminary data.</text>
</comment>
<proteinExistence type="predicted"/>
<reference evidence="1" key="1">
    <citation type="submission" date="2023-03" db="EMBL/GenBank/DDBJ databases">
        <title>Massive genome expansion in bonnet fungi (Mycena s.s.) driven by repeated elements and novel gene families across ecological guilds.</title>
        <authorList>
            <consortium name="Lawrence Berkeley National Laboratory"/>
            <person name="Harder C.B."/>
            <person name="Miyauchi S."/>
            <person name="Viragh M."/>
            <person name="Kuo A."/>
            <person name="Thoen E."/>
            <person name="Andreopoulos B."/>
            <person name="Lu D."/>
            <person name="Skrede I."/>
            <person name="Drula E."/>
            <person name="Henrissat B."/>
            <person name="Morin E."/>
            <person name="Kohler A."/>
            <person name="Barry K."/>
            <person name="LaButti K."/>
            <person name="Morin E."/>
            <person name="Salamov A."/>
            <person name="Lipzen A."/>
            <person name="Mereny Z."/>
            <person name="Hegedus B."/>
            <person name="Baldrian P."/>
            <person name="Stursova M."/>
            <person name="Weitz H."/>
            <person name="Taylor A."/>
            <person name="Grigoriev I.V."/>
            <person name="Nagy L.G."/>
            <person name="Martin F."/>
            <person name="Kauserud H."/>
        </authorList>
    </citation>
    <scope>NUCLEOTIDE SEQUENCE</scope>
    <source>
        <strain evidence="1">CBHHK182m</strain>
    </source>
</reference>
<protein>
    <submittedName>
        <fullName evidence="1">Uncharacterized protein</fullName>
    </submittedName>
</protein>
<keyword evidence="2" id="KW-1185">Reference proteome</keyword>
<organism evidence="1 2">
    <name type="scientific">Mycena metata</name>
    <dbReference type="NCBI Taxonomy" id="1033252"/>
    <lineage>
        <taxon>Eukaryota</taxon>
        <taxon>Fungi</taxon>
        <taxon>Dikarya</taxon>
        <taxon>Basidiomycota</taxon>
        <taxon>Agaricomycotina</taxon>
        <taxon>Agaricomycetes</taxon>
        <taxon>Agaricomycetidae</taxon>
        <taxon>Agaricales</taxon>
        <taxon>Marasmiineae</taxon>
        <taxon>Mycenaceae</taxon>
        <taxon>Mycena</taxon>
    </lineage>
</organism>
<sequence length="501" mass="56007">MVSHLLGDPQWAQKFIGDATSGRGTKDVCGFLECLSKAQKLDDVPAEIYELRQQGAAPLRPSPIELRWETINGAIYYFLSPKVPPLKGMQMSVVTRSAAVAIEVLRRNCATIEEVALNLVARGIPFNTFSPGPSPALPPPDKAKNPYKGLGFRHDGFQATPSEYAEYELIRNKIFCSERGRVALMMGGVIARLAFGVVNPQTVSSGPSNGAYTDGRFLWDGRSTSPSAYWDDVFTREELDIICGVYEVSTGQSDPFGPDGQQTRTVSWWPREVAWRNSGLNMGYWTPSCEAWFQNRLAEIRAGSAELHNLRQWNEILPTSDQCRLLSRTNDRLAAAFLDENGTRIAADSATDTFPRAIDASLRRFYFTLRTHRPDSPTTLVDETPKSKSNSQAATNMLKPEVQNLTREYWEARRKITTLSLRGAAIEKRLRSLKVKDPDIYEATPELNRRLLSTESELVAERTRSRKAENILRDIQRECETPNVVPMLLAALGENFQALAS</sequence>
<dbReference type="Proteomes" id="UP001215598">
    <property type="component" value="Unassembled WGS sequence"/>
</dbReference>